<dbReference type="Gene3D" id="3.40.30.10">
    <property type="entry name" value="Glutaredoxin"/>
    <property type="match status" value="1"/>
</dbReference>
<evidence type="ECO:0000256" key="7">
    <source>
        <dbReference type="ARBA" id="ARBA00023284"/>
    </source>
</evidence>
<dbReference type="Pfam" id="PF11412">
    <property type="entry name" value="DsbD_N"/>
    <property type="match status" value="1"/>
</dbReference>
<accession>A0ABT5HTF8</accession>
<protein>
    <submittedName>
        <fullName evidence="11">Protein-disulfide reductase DsbD family protein</fullName>
    </submittedName>
</protein>
<feature type="transmembrane region" description="Helical" evidence="8">
    <location>
        <begin position="538"/>
        <end position="556"/>
    </location>
</feature>
<evidence type="ECO:0000313" key="12">
    <source>
        <dbReference type="Proteomes" id="UP001214854"/>
    </source>
</evidence>
<feature type="transmembrane region" description="Helical" evidence="8">
    <location>
        <begin position="512"/>
        <end position="531"/>
    </location>
</feature>
<dbReference type="Pfam" id="PF13899">
    <property type="entry name" value="Thioredoxin_7"/>
    <property type="match status" value="1"/>
</dbReference>
<keyword evidence="3 8" id="KW-0812">Transmembrane</keyword>
<proteinExistence type="predicted"/>
<evidence type="ECO:0000256" key="2">
    <source>
        <dbReference type="ARBA" id="ARBA00022475"/>
    </source>
</evidence>
<keyword evidence="6 8" id="KW-0472">Membrane</keyword>
<dbReference type="PROSITE" id="PS00194">
    <property type="entry name" value="THIOREDOXIN_1"/>
    <property type="match status" value="1"/>
</dbReference>
<organism evidence="11 12">
    <name type="scientific">Asticcacaulis aquaticus</name>
    <dbReference type="NCBI Taxonomy" id="2984212"/>
    <lineage>
        <taxon>Bacteria</taxon>
        <taxon>Pseudomonadati</taxon>
        <taxon>Pseudomonadota</taxon>
        <taxon>Alphaproteobacteria</taxon>
        <taxon>Caulobacterales</taxon>
        <taxon>Caulobacteraceae</taxon>
        <taxon>Asticcacaulis</taxon>
    </lineage>
</organism>
<dbReference type="InterPro" id="IPR003834">
    <property type="entry name" value="Cyt_c_assmbl_TM_dom"/>
</dbReference>
<feature type="transmembrane region" description="Helical" evidence="8">
    <location>
        <begin position="488"/>
        <end position="506"/>
    </location>
</feature>
<comment type="caution">
    <text evidence="11">The sequence shown here is derived from an EMBL/GenBank/DDBJ whole genome shotgun (WGS) entry which is preliminary data.</text>
</comment>
<keyword evidence="9" id="KW-0732">Signal</keyword>
<evidence type="ECO:0000256" key="6">
    <source>
        <dbReference type="ARBA" id="ARBA00023136"/>
    </source>
</evidence>
<dbReference type="PANTHER" id="PTHR32234:SF3">
    <property type="entry name" value="SUPPRESSION OF COPPER SENSITIVITY PROTEIN"/>
    <property type="match status" value="1"/>
</dbReference>
<dbReference type="EMBL" id="JAQQKX010000005">
    <property type="protein sequence ID" value="MDC7683150.1"/>
    <property type="molecule type" value="Genomic_DNA"/>
</dbReference>
<evidence type="ECO:0000256" key="3">
    <source>
        <dbReference type="ARBA" id="ARBA00022692"/>
    </source>
</evidence>
<evidence type="ECO:0000256" key="8">
    <source>
        <dbReference type="SAM" id="Phobius"/>
    </source>
</evidence>
<keyword evidence="12" id="KW-1185">Reference proteome</keyword>
<keyword evidence="2" id="KW-1003">Cell membrane</keyword>
<feature type="chain" id="PRO_5046154731" evidence="9">
    <location>
        <begin position="21"/>
        <end position="678"/>
    </location>
</feature>
<evidence type="ECO:0000256" key="1">
    <source>
        <dbReference type="ARBA" id="ARBA00004651"/>
    </source>
</evidence>
<feature type="transmembrane region" description="Helical" evidence="8">
    <location>
        <begin position="408"/>
        <end position="430"/>
    </location>
</feature>
<dbReference type="Proteomes" id="UP001214854">
    <property type="component" value="Unassembled WGS sequence"/>
</dbReference>
<feature type="transmembrane region" description="Helical" evidence="8">
    <location>
        <begin position="442"/>
        <end position="467"/>
    </location>
</feature>
<comment type="subcellular location">
    <subcellularLocation>
        <location evidence="1">Cell membrane</location>
        <topology evidence="1">Multi-pass membrane protein</topology>
    </subcellularLocation>
</comment>
<dbReference type="SUPFAM" id="SSF52833">
    <property type="entry name" value="Thioredoxin-like"/>
    <property type="match status" value="1"/>
</dbReference>
<feature type="signal peptide" evidence="9">
    <location>
        <begin position="1"/>
        <end position="20"/>
    </location>
</feature>
<keyword evidence="4" id="KW-0201">Cytochrome c-type biogenesis</keyword>
<evidence type="ECO:0000259" key="10">
    <source>
        <dbReference type="PROSITE" id="PS51352"/>
    </source>
</evidence>
<name>A0ABT5HTF8_9CAUL</name>
<feature type="transmembrane region" description="Helical" evidence="8">
    <location>
        <begin position="367"/>
        <end position="387"/>
    </location>
</feature>
<evidence type="ECO:0000313" key="11">
    <source>
        <dbReference type="EMBL" id="MDC7683150.1"/>
    </source>
</evidence>
<feature type="transmembrane region" description="Helical" evidence="8">
    <location>
        <begin position="332"/>
        <end position="361"/>
    </location>
</feature>
<dbReference type="InterPro" id="IPR035671">
    <property type="entry name" value="DsbD_gamma"/>
</dbReference>
<feature type="domain" description="Thioredoxin" evidence="10">
    <location>
        <begin position="552"/>
        <end position="678"/>
    </location>
</feature>
<evidence type="ECO:0000256" key="4">
    <source>
        <dbReference type="ARBA" id="ARBA00022748"/>
    </source>
</evidence>
<dbReference type="CDD" id="cd02953">
    <property type="entry name" value="DsbDgamma"/>
    <property type="match status" value="1"/>
</dbReference>
<dbReference type="InterPro" id="IPR036249">
    <property type="entry name" value="Thioredoxin-like_sf"/>
</dbReference>
<gene>
    <name evidence="11" type="ORF">PQU92_07665</name>
</gene>
<keyword evidence="5 8" id="KW-1133">Transmembrane helix</keyword>
<reference evidence="11 12" key="1">
    <citation type="submission" date="2023-01" db="EMBL/GenBank/DDBJ databases">
        <title>Novel species of the genus Asticcacaulis isolated from rivers.</title>
        <authorList>
            <person name="Lu H."/>
        </authorList>
    </citation>
    <scope>NUCLEOTIDE SEQUENCE [LARGE SCALE GENOMIC DNA]</scope>
    <source>
        <strain evidence="11 12">BYS171W</strain>
    </source>
</reference>
<dbReference type="PANTHER" id="PTHR32234">
    <property type="entry name" value="THIOL:DISULFIDE INTERCHANGE PROTEIN DSBD"/>
    <property type="match status" value="1"/>
</dbReference>
<dbReference type="InterPro" id="IPR028250">
    <property type="entry name" value="DsbDN"/>
</dbReference>
<dbReference type="RefSeq" id="WP_272747630.1">
    <property type="nucleotide sequence ID" value="NZ_JAQQKX010000005.1"/>
</dbReference>
<dbReference type="Pfam" id="PF02683">
    <property type="entry name" value="DsbD_TM"/>
    <property type="match status" value="1"/>
</dbReference>
<sequence>MRKLLALVLAFFALNGMAIAEPVKTAHLTTELIAETTVTKGGETWLAIRHVPLKGWHTYWQNPGDTGLAPRVTWTLPLNVAVSDLVFPTPEVQPYMGLTNYGYSSETFLLAKLTNGSALTSGVLPVKARVDFLVCEKVCVPETVNLSLDLKVTVTPEKLSDFSKAHAGLPQTVPVAGAYKVDGNTLTLGLLSPAQTEDFTHPGGAYLFPVEGGLIDPSAAQTIELGPKGFSMTLKTKRAIEAPFAAVIKFASGQSYAITVPAGELHAGTSGLGRPAAAKPDINIAGVLTAMGLAFVGGLILNLMPCVFPVLSMKLLALARAGHEGAAGRRESLFYGLGVLLTFTVLGLVLSVLGSALGWGFQLQSPWVTAGLSLLLLAVALNMSGLFEVGSSLQSLAGGRLSGKNADVTAVLTGALAVVVAAPCTAPFMATALGVALAQGGVVSITVFLALGLGFALPVIALTYLITYVPAVAAKMPRPGPWMDRLRLILAVPMYGAALWMAWVFAQQVSGWGLFALVIALALLTAGLWWPKLSLPSVLRPLFLGLALVVAGIAAVQKPNVTPTVATDHEPFSTARIAELRAQGKPVLVNLTAAWCVTCKVNERLVFETRTFKDALTQSGTVYMVGDWTNQDAAISQYLSQNGRSGVPLYVYYGANNAEPVVLGQLLKTDDLVKVLKK</sequence>
<dbReference type="InterPro" id="IPR013766">
    <property type="entry name" value="Thioredoxin_domain"/>
</dbReference>
<feature type="transmembrane region" description="Helical" evidence="8">
    <location>
        <begin position="284"/>
        <end position="311"/>
    </location>
</feature>
<dbReference type="PROSITE" id="PS51352">
    <property type="entry name" value="THIOREDOXIN_2"/>
    <property type="match status" value="1"/>
</dbReference>
<evidence type="ECO:0000256" key="9">
    <source>
        <dbReference type="SAM" id="SignalP"/>
    </source>
</evidence>
<dbReference type="InterPro" id="IPR017937">
    <property type="entry name" value="Thioredoxin_CS"/>
</dbReference>
<keyword evidence="7" id="KW-0676">Redox-active center</keyword>
<evidence type="ECO:0000256" key="5">
    <source>
        <dbReference type="ARBA" id="ARBA00022989"/>
    </source>
</evidence>